<evidence type="ECO:0000259" key="6">
    <source>
        <dbReference type="PROSITE" id="PS50865"/>
    </source>
</evidence>
<dbReference type="PANTHER" id="PTHR13244:SF7">
    <property type="entry name" value="ZINC FINGER MYND DOMAIN-CONTAINING PROTEIN 10"/>
    <property type="match status" value="1"/>
</dbReference>
<dbReference type="EMBL" id="DS231620">
    <property type="protein sequence ID" value="EDU49506.1"/>
    <property type="molecule type" value="Genomic_DNA"/>
</dbReference>
<dbReference type="Proteomes" id="UP000001471">
    <property type="component" value="Unassembled WGS sequence"/>
</dbReference>
<feature type="compositionally biased region" description="Polar residues" evidence="5">
    <location>
        <begin position="66"/>
        <end position="75"/>
    </location>
</feature>
<dbReference type="GO" id="GO:0005737">
    <property type="term" value="C:cytoplasm"/>
    <property type="evidence" value="ECO:0007669"/>
    <property type="project" value="TreeGrafter"/>
</dbReference>
<keyword evidence="1" id="KW-0479">Metal-binding</keyword>
<evidence type="ECO:0000256" key="3">
    <source>
        <dbReference type="ARBA" id="ARBA00022833"/>
    </source>
</evidence>
<dbReference type="InParanoid" id="B2W9C8"/>
<evidence type="ECO:0000256" key="1">
    <source>
        <dbReference type="ARBA" id="ARBA00022723"/>
    </source>
</evidence>
<evidence type="ECO:0000256" key="4">
    <source>
        <dbReference type="PROSITE-ProRule" id="PRU00134"/>
    </source>
</evidence>
<dbReference type="OMA" id="HRNICEP"/>
<feature type="domain" description="MYND-type" evidence="6">
    <location>
        <begin position="111"/>
        <end position="148"/>
    </location>
</feature>
<proteinExistence type="predicted"/>
<dbReference type="SUPFAM" id="SSF144232">
    <property type="entry name" value="HIT/MYND zinc finger-like"/>
    <property type="match status" value="1"/>
</dbReference>
<feature type="region of interest" description="Disordered" evidence="5">
    <location>
        <begin position="19"/>
        <end position="45"/>
    </location>
</feature>
<accession>B2W9C8</accession>
<feature type="region of interest" description="Disordered" evidence="5">
    <location>
        <begin position="64"/>
        <end position="86"/>
    </location>
</feature>
<dbReference type="InterPro" id="IPR002893">
    <property type="entry name" value="Znf_MYND"/>
</dbReference>
<feature type="compositionally biased region" description="Polar residues" evidence="5">
    <location>
        <begin position="26"/>
        <end position="45"/>
    </location>
</feature>
<dbReference type="Gene3D" id="6.10.140.2220">
    <property type="match status" value="1"/>
</dbReference>
<dbReference type="OrthoDB" id="432970at2759"/>
<dbReference type="GO" id="GO:0008270">
    <property type="term" value="F:zinc ion binding"/>
    <property type="evidence" value="ECO:0007669"/>
    <property type="project" value="UniProtKB-KW"/>
</dbReference>
<evidence type="ECO:0000313" key="8">
    <source>
        <dbReference type="Proteomes" id="UP000001471"/>
    </source>
</evidence>
<dbReference type="STRING" id="426418.B2W9C8"/>
<protein>
    <recommendedName>
        <fullName evidence="6">MYND-type domain-containing protein</fullName>
    </recommendedName>
</protein>
<gene>
    <name evidence="7" type="ORF">PTRG_06586</name>
</gene>
<organism evidence="7 8">
    <name type="scientific">Pyrenophora tritici-repentis (strain Pt-1C-BFP)</name>
    <name type="common">Wheat tan spot fungus</name>
    <name type="synonym">Drechslera tritici-repentis</name>
    <dbReference type="NCBI Taxonomy" id="426418"/>
    <lineage>
        <taxon>Eukaryota</taxon>
        <taxon>Fungi</taxon>
        <taxon>Dikarya</taxon>
        <taxon>Ascomycota</taxon>
        <taxon>Pezizomycotina</taxon>
        <taxon>Dothideomycetes</taxon>
        <taxon>Pleosporomycetidae</taxon>
        <taxon>Pleosporales</taxon>
        <taxon>Pleosporineae</taxon>
        <taxon>Pleosporaceae</taxon>
        <taxon>Pyrenophora</taxon>
    </lineage>
</organism>
<evidence type="ECO:0000256" key="5">
    <source>
        <dbReference type="SAM" id="MobiDB-lite"/>
    </source>
</evidence>
<dbReference type="InterPro" id="IPR052298">
    <property type="entry name" value="ZMYND10"/>
</dbReference>
<name>B2W9C8_PYRTR</name>
<dbReference type="AlphaFoldDB" id="B2W9C8"/>
<dbReference type="eggNOG" id="ENOG502RI25">
    <property type="taxonomic scope" value="Eukaryota"/>
</dbReference>
<sequence>MEMSNTFNSPIRLQKLDLEVSDNKNDNSPSAEAALSSSTVSSDRYSFQESEAVDAGLFIDTRRSSDGSVSSQPTHPSILPPPAFNRPELFHSLRPMASTESLNVSLTSKPCTSCSGAPARRRCSRCKAAYYCDRNCQKSDWKTHRNVCEPITQTYSAPATPNFSNPASPTTEN</sequence>
<evidence type="ECO:0000313" key="7">
    <source>
        <dbReference type="EMBL" id="EDU49506.1"/>
    </source>
</evidence>
<keyword evidence="2 4" id="KW-0863">Zinc-finger</keyword>
<keyword evidence="3" id="KW-0862">Zinc</keyword>
<evidence type="ECO:0000256" key="2">
    <source>
        <dbReference type="ARBA" id="ARBA00022771"/>
    </source>
</evidence>
<dbReference type="HOGENOM" id="CLU_1548402_0_0_1"/>
<dbReference type="PROSITE" id="PS50865">
    <property type="entry name" value="ZF_MYND_2"/>
    <property type="match status" value="1"/>
</dbReference>
<reference evidence="8" key="1">
    <citation type="journal article" date="2013" name="G3 (Bethesda)">
        <title>Comparative genomics of a plant-pathogenic fungus, Pyrenophora tritici-repentis, reveals transduplication and the impact of repeat elements on pathogenicity and population divergence.</title>
        <authorList>
            <person name="Manning V.A."/>
            <person name="Pandelova I."/>
            <person name="Dhillon B."/>
            <person name="Wilhelm L.J."/>
            <person name="Goodwin S.B."/>
            <person name="Berlin A.M."/>
            <person name="Figueroa M."/>
            <person name="Freitag M."/>
            <person name="Hane J.K."/>
            <person name="Henrissat B."/>
            <person name="Holman W.H."/>
            <person name="Kodira C.D."/>
            <person name="Martin J."/>
            <person name="Oliver R.P."/>
            <person name="Robbertse B."/>
            <person name="Schackwitz W."/>
            <person name="Schwartz D.C."/>
            <person name="Spatafora J.W."/>
            <person name="Turgeon B.G."/>
            <person name="Yandava C."/>
            <person name="Young S."/>
            <person name="Zhou S."/>
            <person name="Zeng Q."/>
            <person name="Grigoriev I.V."/>
            <person name="Ma L.-J."/>
            <person name="Ciuffetti L.M."/>
        </authorList>
    </citation>
    <scope>NUCLEOTIDE SEQUENCE [LARGE SCALE GENOMIC DNA]</scope>
    <source>
        <strain evidence="8">Pt-1C-BFP</strain>
    </source>
</reference>
<dbReference type="Pfam" id="PF01753">
    <property type="entry name" value="zf-MYND"/>
    <property type="match status" value="1"/>
</dbReference>
<dbReference type="PROSITE" id="PS01360">
    <property type="entry name" value="ZF_MYND_1"/>
    <property type="match status" value="1"/>
</dbReference>
<dbReference type="PANTHER" id="PTHR13244">
    <property type="entry name" value="ZINC FINGER MYND DOMAIN CONTAINING PROTEIN 10"/>
    <property type="match status" value="1"/>
</dbReference>